<keyword evidence="1" id="KW-0732">Signal</keyword>
<keyword evidence="3" id="KW-1185">Reference proteome</keyword>
<dbReference type="EMBL" id="CP090145">
    <property type="protein sequence ID" value="UOX33680.1"/>
    <property type="molecule type" value="Genomic_DNA"/>
</dbReference>
<evidence type="ECO:0000256" key="1">
    <source>
        <dbReference type="SAM" id="SignalP"/>
    </source>
</evidence>
<gene>
    <name evidence="2" type="ORF">LXD69_16800</name>
</gene>
<accession>A0ABY4HM83</accession>
<protein>
    <recommendedName>
        <fullName evidence="4">Lumazine-binding protein</fullName>
    </recommendedName>
</protein>
<evidence type="ECO:0000313" key="3">
    <source>
        <dbReference type="Proteomes" id="UP000830454"/>
    </source>
</evidence>
<organism evidence="2 3">
    <name type="scientific">Flavobacterium sediminilitoris</name>
    <dbReference type="NCBI Taxonomy" id="2024526"/>
    <lineage>
        <taxon>Bacteria</taxon>
        <taxon>Pseudomonadati</taxon>
        <taxon>Bacteroidota</taxon>
        <taxon>Flavobacteriia</taxon>
        <taxon>Flavobacteriales</taxon>
        <taxon>Flavobacteriaceae</taxon>
        <taxon>Flavobacterium</taxon>
    </lineage>
</organism>
<reference evidence="2" key="1">
    <citation type="submission" date="2021-12" db="EMBL/GenBank/DDBJ databases">
        <authorList>
            <person name="Cha I.-T."/>
            <person name="Lee K.-E."/>
            <person name="Park S.-J."/>
        </authorList>
    </citation>
    <scope>NUCLEOTIDE SEQUENCE</scope>
    <source>
        <strain evidence="2">YSM-43</strain>
    </source>
</reference>
<feature type="signal peptide" evidence="1">
    <location>
        <begin position="1"/>
        <end position="17"/>
    </location>
</feature>
<evidence type="ECO:0000313" key="2">
    <source>
        <dbReference type="EMBL" id="UOX33680.1"/>
    </source>
</evidence>
<reference evidence="2" key="2">
    <citation type="submission" date="2022-04" db="EMBL/GenBank/DDBJ databases">
        <title>Complete Genome Sequence of Flavobacterium sediminilitoris YSM-43, Isolated from a Tidal Sediment.</title>
        <authorList>
            <person name="Lee P.A."/>
        </authorList>
    </citation>
    <scope>NUCLEOTIDE SEQUENCE</scope>
    <source>
        <strain evidence="2">YSM-43</strain>
    </source>
</reference>
<evidence type="ECO:0008006" key="4">
    <source>
        <dbReference type="Google" id="ProtNLM"/>
    </source>
</evidence>
<dbReference type="Proteomes" id="UP000830454">
    <property type="component" value="Chromosome"/>
</dbReference>
<feature type="chain" id="PRO_5045425266" description="Lumazine-binding protein" evidence="1">
    <location>
        <begin position="18"/>
        <end position="133"/>
    </location>
</feature>
<name>A0ABY4HM83_9FLAO</name>
<dbReference type="RefSeq" id="WP_246916219.1">
    <property type="nucleotide sequence ID" value="NZ_CP090145.1"/>
</dbReference>
<sequence>MKKYLVFIFILSLSAMAQEKIYYKDYFNQEMLKEVYANHYESEYLNNIHRKKSVNKLIERIQFVQTPREKGEKFVLLSKAKLFDKFNKSLKRDSTFDINTFNIFKYNLKFFSSRTIVYRIDKTDWLIVINSQN</sequence>
<proteinExistence type="predicted"/>